<dbReference type="PANTHER" id="PTHR45287">
    <property type="entry name" value="OS03G0691500 PROTEIN"/>
    <property type="match status" value="1"/>
</dbReference>
<dbReference type="OrthoDB" id="685795at2759"/>
<dbReference type="EMBL" id="VOIH02000010">
    <property type="protein sequence ID" value="KAF3435092.1"/>
    <property type="molecule type" value="Genomic_DNA"/>
</dbReference>
<keyword evidence="3" id="KW-1185">Reference proteome</keyword>
<evidence type="ECO:0000313" key="2">
    <source>
        <dbReference type="EMBL" id="KAF3435092.1"/>
    </source>
</evidence>
<comment type="caution">
    <text evidence="2">The sequence shown here is derived from an EMBL/GenBank/DDBJ whole genome shotgun (WGS) entry which is preliminary data.</text>
</comment>
<dbReference type="Proteomes" id="UP000796880">
    <property type="component" value="Unassembled WGS sequence"/>
</dbReference>
<dbReference type="InterPro" id="IPR040262">
    <property type="entry name" value="At4g38062-like"/>
</dbReference>
<feature type="coiled-coil region" evidence="1">
    <location>
        <begin position="165"/>
        <end position="231"/>
    </location>
</feature>
<sequence length="933" mass="108862">MEDVRKELDDVKSELEKLKSEYQIKTQLSESLKKAYNEQSLKFEEAKQKIEKLTRDLNVKSEEIVEARQISEKLESCLHEKELSHGHLSSVNENLKADFRQKLQNLEEEKRVLVLALDEVTARNKELEQNVCASNQEIVGIRKLLLVTEKKCFESEQRALEAKELRQRDDVVLQLEEENRNVQDQLKWKKEQFKHLEEAHKGLQDQFQINKEEWEEEKSALLEEISSLQTNLDSQTRILEGLRTRLEACNQALVHEESRRKLLEIQVSEFESRFDNVYAQCEEEKSKIEAFTVQRNEEIGKLRNTLGLKETLAKEMEFKIVHLKQENQELMESLKELREEQIRNAGVTALNKLRNKLRGLEQVHRSCSTNLKEKESEWFSQIEKMKGDISSYKSELNCKEEQMKKLHLDLESCYSVVDILNEEISILLTVFKSELSEAYSITFNANAEMQVCNKEKEDKLSLLTAELEMKSSNVDNVYLELSQEHKKVEALMKRLEPLELMEKQKVLLEEELQQHKRMLQESCEYQSHLKDQLLQMEIATNDEKGDVSEALEKANLELAGKIHETTQLKHQLQHWESNAERLTACVEEKQETCRQMENLLLALKHEKESLICILKEQERKIEDLKQHILSLESRVVAKMKDMEVILREKKNLAQIVNEKDSCVENLQNNITRLNQECRRRESEAATLARLEAEKAFVQEKETLLKSMDEKEHSVKTLHLLIVSLEQDLTSAVISSFSAVVENQVKIDVLTEALKKSKHLADIETEEKNKIIFDLEREICSSRHRLNHQEESLLYMKQEVEKLQDLLETNRLETEKLMDEQGRMEGIVKQHMYEKGLLVQDIMKLSTEREETFNNFEEICNKIGELSTDDAEMMQILGKMLQMSEEATGPAMDLVVHNKLYNSTSKNPETLFSATANKLQASNDERPPLKEVNL</sequence>
<evidence type="ECO:0000256" key="1">
    <source>
        <dbReference type="SAM" id="Coils"/>
    </source>
</evidence>
<gene>
    <name evidence="2" type="ORF">FNV43_RR22179</name>
</gene>
<dbReference type="PANTHER" id="PTHR45287:SF3">
    <property type="entry name" value="PROTEIN, PUTATIVE-RELATED"/>
    <property type="match status" value="1"/>
</dbReference>
<reference evidence="2" key="1">
    <citation type="submission" date="2020-03" db="EMBL/GenBank/DDBJ databases">
        <title>A high-quality chromosome-level genome assembly of a woody plant with both climbing and erect habits, Rhamnella rubrinervis.</title>
        <authorList>
            <person name="Lu Z."/>
            <person name="Yang Y."/>
            <person name="Zhu X."/>
            <person name="Sun Y."/>
        </authorList>
    </citation>
    <scope>NUCLEOTIDE SEQUENCE</scope>
    <source>
        <strain evidence="2">BYM</strain>
        <tissue evidence="2">Leaf</tissue>
    </source>
</reference>
<feature type="coiled-coil region" evidence="1">
    <location>
        <begin position="572"/>
        <end position="700"/>
    </location>
</feature>
<protein>
    <submittedName>
        <fullName evidence="2">Uncharacterized protein</fullName>
    </submittedName>
</protein>
<keyword evidence="1" id="KW-0175">Coiled coil</keyword>
<proteinExistence type="predicted"/>
<organism evidence="2 3">
    <name type="scientific">Rhamnella rubrinervis</name>
    <dbReference type="NCBI Taxonomy" id="2594499"/>
    <lineage>
        <taxon>Eukaryota</taxon>
        <taxon>Viridiplantae</taxon>
        <taxon>Streptophyta</taxon>
        <taxon>Embryophyta</taxon>
        <taxon>Tracheophyta</taxon>
        <taxon>Spermatophyta</taxon>
        <taxon>Magnoliopsida</taxon>
        <taxon>eudicotyledons</taxon>
        <taxon>Gunneridae</taxon>
        <taxon>Pentapetalae</taxon>
        <taxon>rosids</taxon>
        <taxon>fabids</taxon>
        <taxon>Rosales</taxon>
        <taxon>Rhamnaceae</taxon>
        <taxon>rhamnoid group</taxon>
        <taxon>Rhamneae</taxon>
        <taxon>Rhamnella</taxon>
    </lineage>
</organism>
<evidence type="ECO:0000313" key="3">
    <source>
        <dbReference type="Proteomes" id="UP000796880"/>
    </source>
</evidence>
<dbReference type="AlphaFoldDB" id="A0A8K0DPQ8"/>
<name>A0A8K0DPQ8_9ROSA</name>
<accession>A0A8K0DPQ8</accession>
<feature type="coiled-coil region" evidence="1">
    <location>
        <begin position="1"/>
        <end position="130"/>
    </location>
</feature>
<feature type="coiled-coil region" evidence="1">
    <location>
        <begin position="313"/>
        <end position="409"/>
    </location>
</feature>